<comment type="caution">
    <text evidence="1">The sequence shown here is derived from an EMBL/GenBank/DDBJ whole genome shotgun (WGS) entry which is preliminary data.</text>
</comment>
<dbReference type="InterPro" id="IPR035901">
    <property type="entry name" value="GIY-YIG_endonuc_sf"/>
</dbReference>
<dbReference type="EMBL" id="JAENRR010000035">
    <property type="protein sequence ID" value="MBK3518477.1"/>
    <property type="molecule type" value="Genomic_DNA"/>
</dbReference>
<protein>
    <submittedName>
        <fullName evidence="1">GIY-YIG nuclease family protein</fullName>
    </submittedName>
</protein>
<dbReference type="CDD" id="cd10446">
    <property type="entry name" value="GIY-YIG_unchar_1"/>
    <property type="match status" value="1"/>
</dbReference>
<reference evidence="1 2" key="1">
    <citation type="submission" date="2021-01" db="EMBL/GenBank/DDBJ databases">
        <title>Carboxyliciviraga sp.nov., isolated from coastal sediments.</title>
        <authorList>
            <person name="Lu D."/>
            <person name="Zhang T."/>
        </authorList>
    </citation>
    <scope>NUCLEOTIDE SEQUENCE [LARGE SCALE GENOMIC DNA]</scope>
    <source>
        <strain evidence="1 2">N1Y132</strain>
    </source>
</reference>
<gene>
    <name evidence="1" type="ORF">JIV24_14125</name>
</gene>
<evidence type="ECO:0000313" key="2">
    <source>
        <dbReference type="Proteomes" id="UP000605676"/>
    </source>
</evidence>
<organism evidence="1 2">
    <name type="scientific">Carboxylicivirga marina</name>
    <dbReference type="NCBI Taxonomy" id="2800988"/>
    <lineage>
        <taxon>Bacteria</taxon>
        <taxon>Pseudomonadati</taxon>
        <taxon>Bacteroidota</taxon>
        <taxon>Bacteroidia</taxon>
        <taxon>Marinilabiliales</taxon>
        <taxon>Marinilabiliaceae</taxon>
        <taxon>Carboxylicivirga</taxon>
    </lineage>
</organism>
<keyword evidence="2" id="KW-1185">Reference proteome</keyword>
<sequence>NDFFYHFVSLFMCYKVVQFLKRLKTKGYCKPQSPENDIFLVLEKMDEYSKFDNRIIIDWIVPRGWYNTYGKVMSKEVVKILPYNFVDEFPGLMKIKISAQELKTIINNPQAHSKWYESLTRLQAVYMILDKKSGNQYIGTTYGQNGLWQRWESYAKGNFTGGNKELIQLKEKDVNFHSNLQYSILEVLSKNASQKECVDAESLWKEKLGTRTFGLNKN</sequence>
<dbReference type="SUPFAM" id="SSF82771">
    <property type="entry name" value="GIY-YIG endonuclease"/>
    <property type="match status" value="1"/>
</dbReference>
<dbReference type="Gene3D" id="3.40.1440.10">
    <property type="entry name" value="GIY-YIG endonuclease"/>
    <property type="match status" value="1"/>
</dbReference>
<name>A0ABS1HLC8_9BACT</name>
<dbReference type="Proteomes" id="UP000605676">
    <property type="component" value="Unassembled WGS sequence"/>
</dbReference>
<proteinExistence type="predicted"/>
<dbReference type="RefSeq" id="WP_200465705.1">
    <property type="nucleotide sequence ID" value="NZ_JAENRR010000035.1"/>
</dbReference>
<accession>A0ABS1HLC8</accession>
<feature type="non-terminal residue" evidence="1">
    <location>
        <position position="1"/>
    </location>
</feature>
<evidence type="ECO:0000313" key="1">
    <source>
        <dbReference type="EMBL" id="MBK3518477.1"/>
    </source>
</evidence>